<dbReference type="CDD" id="cd18186">
    <property type="entry name" value="BTB_POZ_ZBTB_KLHL-like"/>
    <property type="match status" value="1"/>
</dbReference>
<dbReference type="CDD" id="cd14733">
    <property type="entry name" value="BACK"/>
    <property type="match status" value="1"/>
</dbReference>
<dbReference type="PANTHER" id="PTHR24413">
    <property type="entry name" value="SPECKLE-TYPE POZ PROTEIN"/>
    <property type="match status" value="1"/>
</dbReference>
<name>A0A8S4PQ08_OWEFU</name>
<evidence type="ECO:0000259" key="1">
    <source>
        <dbReference type="PROSITE" id="PS50097"/>
    </source>
</evidence>
<dbReference type="OrthoDB" id="2153609at2759"/>
<dbReference type="InterPro" id="IPR011333">
    <property type="entry name" value="SKP1/BTB/POZ_sf"/>
</dbReference>
<organism evidence="2 3">
    <name type="scientific">Owenia fusiformis</name>
    <name type="common">Polychaete worm</name>
    <dbReference type="NCBI Taxonomy" id="6347"/>
    <lineage>
        <taxon>Eukaryota</taxon>
        <taxon>Metazoa</taxon>
        <taxon>Spiralia</taxon>
        <taxon>Lophotrochozoa</taxon>
        <taxon>Annelida</taxon>
        <taxon>Polychaeta</taxon>
        <taxon>Sedentaria</taxon>
        <taxon>Canalipalpata</taxon>
        <taxon>Sabellida</taxon>
        <taxon>Oweniida</taxon>
        <taxon>Oweniidae</taxon>
        <taxon>Owenia</taxon>
    </lineage>
</organism>
<dbReference type="Gene3D" id="1.25.40.420">
    <property type="match status" value="1"/>
</dbReference>
<evidence type="ECO:0000313" key="3">
    <source>
        <dbReference type="Proteomes" id="UP000749559"/>
    </source>
</evidence>
<dbReference type="Gene3D" id="3.30.710.10">
    <property type="entry name" value="Potassium Channel Kv1.1, Chain A"/>
    <property type="match status" value="1"/>
</dbReference>
<protein>
    <recommendedName>
        <fullName evidence="1">BTB domain-containing protein</fullName>
    </recommendedName>
</protein>
<dbReference type="PROSITE" id="PS50097">
    <property type="entry name" value="BTB"/>
    <property type="match status" value="1"/>
</dbReference>
<dbReference type="EMBL" id="CAIIXF020000009">
    <property type="protein sequence ID" value="CAH1795267.1"/>
    <property type="molecule type" value="Genomic_DNA"/>
</dbReference>
<dbReference type="InterPro" id="IPR058897">
    <property type="entry name" value="PAPPA_SD_C"/>
</dbReference>
<proteinExistence type="predicted"/>
<accession>A0A8S4PQ08</accession>
<evidence type="ECO:0000313" key="2">
    <source>
        <dbReference type="EMBL" id="CAH1795267.1"/>
    </source>
</evidence>
<sequence length="377" mass="42773">MATAGAPKSKDFDNKINESLFDKPLDDTCTRQWGLKILRFSSQYNNTSWSANSVLGPPRVYPQYGDIGGAWASDEIDAAQFIEIQYKKKLYVKRIDIYETYNSGGVMLVSALSPKGNWVTLWHKDAPEVIDNSRIFAPPLKKTDFKTDSLRLDIDCSAANSWCEIDAVEMYGREHRIDPPSELGTMAVDLATLINSDLFCDVIFDIDGHKVCAHRAILAARSEYFRAMFCDGMKESSGQYRGPFVKPDEMKAIPLPEISYNAFMGILSYLYTNNLKQDLHPFVLVELLRAGDRLNMETLRHLAIFYLNGKMKVKNVVDIYREATEKLPILDDVRSMCLDFISYNFAAVTKSRAFCNLPQDLMLEIIQQTAKDLSLED</sequence>
<gene>
    <name evidence="2" type="ORF">OFUS_LOCUS19833</name>
</gene>
<dbReference type="SMART" id="SM00225">
    <property type="entry name" value="BTB"/>
    <property type="match status" value="1"/>
</dbReference>
<keyword evidence="3" id="KW-1185">Reference proteome</keyword>
<dbReference type="Pfam" id="PF25900">
    <property type="entry name" value="PAPPA"/>
    <property type="match status" value="1"/>
</dbReference>
<dbReference type="SUPFAM" id="SSF54695">
    <property type="entry name" value="POZ domain"/>
    <property type="match status" value="1"/>
</dbReference>
<dbReference type="InterPro" id="IPR000210">
    <property type="entry name" value="BTB/POZ_dom"/>
</dbReference>
<comment type="caution">
    <text evidence="2">The sequence shown here is derived from an EMBL/GenBank/DDBJ whole genome shotgun (WGS) entry which is preliminary data.</text>
</comment>
<dbReference type="Pfam" id="PF00651">
    <property type="entry name" value="BTB"/>
    <property type="match status" value="1"/>
</dbReference>
<dbReference type="Proteomes" id="UP000749559">
    <property type="component" value="Unassembled WGS sequence"/>
</dbReference>
<feature type="domain" description="BTB" evidence="1">
    <location>
        <begin position="200"/>
        <end position="279"/>
    </location>
</feature>
<dbReference type="AlphaFoldDB" id="A0A8S4PQ08"/>
<reference evidence="2" key="1">
    <citation type="submission" date="2022-03" db="EMBL/GenBank/DDBJ databases">
        <authorList>
            <person name="Martin C."/>
        </authorList>
    </citation>
    <scope>NUCLEOTIDE SEQUENCE</scope>
</reference>